<dbReference type="PANTHER" id="PTHR43401">
    <property type="entry name" value="L-THREONINE 3-DEHYDROGENASE"/>
    <property type="match status" value="1"/>
</dbReference>
<feature type="domain" description="Enoyl reductase (ER)" evidence="5">
    <location>
        <begin position="8"/>
        <end position="346"/>
    </location>
</feature>
<dbReference type="InterPro" id="IPR050129">
    <property type="entry name" value="Zn_alcohol_dh"/>
</dbReference>
<dbReference type="InterPro" id="IPR002328">
    <property type="entry name" value="ADH_Zn_CS"/>
</dbReference>
<dbReference type="GO" id="GO:0008270">
    <property type="term" value="F:zinc ion binding"/>
    <property type="evidence" value="ECO:0007669"/>
    <property type="project" value="InterPro"/>
</dbReference>
<reference evidence="6 7" key="1">
    <citation type="submission" date="2018-05" db="EMBL/GenBank/DDBJ databases">
        <title>The Hungate 1000. A catalogue of reference genomes from the rumen microbiome.</title>
        <authorList>
            <person name="Kelly W."/>
        </authorList>
    </citation>
    <scope>NUCLEOTIDE SEQUENCE [LARGE SCALE GENOMIC DNA]</scope>
    <source>
        <strain evidence="6 7">NLAE-zl-C242</strain>
    </source>
</reference>
<dbReference type="InterPro" id="IPR013149">
    <property type="entry name" value="ADH-like_C"/>
</dbReference>
<keyword evidence="1 4" id="KW-0479">Metal-binding</keyword>
<evidence type="ECO:0000256" key="4">
    <source>
        <dbReference type="RuleBase" id="RU361277"/>
    </source>
</evidence>
<dbReference type="SUPFAM" id="SSF50129">
    <property type="entry name" value="GroES-like"/>
    <property type="match status" value="1"/>
</dbReference>
<dbReference type="SUPFAM" id="SSF51735">
    <property type="entry name" value="NAD(P)-binding Rossmann-fold domains"/>
    <property type="match status" value="1"/>
</dbReference>
<dbReference type="GO" id="GO:0016491">
    <property type="term" value="F:oxidoreductase activity"/>
    <property type="evidence" value="ECO:0007669"/>
    <property type="project" value="UniProtKB-KW"/>
</dbReference>
<evidence type="ECO:0000313" key="7">
    <source>
        <dbReference type="Proteomes" id="UP000245845"/>
    </source>
</evidence>
<dbReference type="PROSITE" id="PS00059">
    <property type="entry name" value="ADH_ZINC"/>
    <property type="match status" value="1"/>
</dbReference>
<gene>
    <name evidence="6" type="ORF">A8806_113127</name>
</gene>
<keyword evidence="3" id="KW-0560">Oxidoreductase</keyword>
<sequence length="349" mass="37781">MKALQFYGKNEYSLNEIPIPQIGDGELLLKVKAAAVCGSDLRMIQNGYKDVSRENPRIYGHEIAGTIEEAGKAVKGYQPGMDVAIAPNMGCGICDACVSGNTHLCSEYRAFGINMDGGFAEYMVIPEAAVIQGNVARVEISEEMTFAKAAILEPLSCVYNGFEQAAIGPCDTVLIIGAGPIGIMHGMLAKMAGAAKVMITDLNENRINICREFDSFFKTYAGDDLKAFVMEETGGKGVSVCITACPSPQAQEQALELLAMNGRVNFFGGLPAGKSQITVDTNQIHYKQLILTGSCRASLTQYRKCMKLVEAGVLDINQIVSATYRLEEYETAFEAAREGRNLKNIFVFD</sequence>
<evidence type="ECO:0000256" key="3">
    <source>
        <dbReference type="ARBA" id="ARBA00023002"/>
    </source>
</evidence>
<dbReference type="InterPro" id="IPR020843">
    <property type="entry name" value="ER"/>
</dbReference>
<keyword evidence="2 4" id="KW-0862">Zinc</keyword>
<protein>
    <submittedName>
        <fullName evidence="6">L-iditol 2-dehydrogenase</fullName>
    </submittedName>
</protein>
<dbReference type="Gene3D" id="3.90.180.10">
    <property type="entry name" value="Medium-chain alcohol dehydrogenases, catalytic domain"/>
    <property type="match status" value="1"/>
</dbReference>
<name>A0A2Y9BHX4_9FIRM</name>
<evidence type="ECO:0000256" key="1">
    <source>
        <dbReference type="ARBA" id="ARBA00022723"/>
    </source>
</evidence>
<comment type="caution">
    <text evidence="6">The sequence shown here is derived from an EMBL/GenBank/DDBJ whole genome shotgun (WGS) entry which is preliminary data.</text>
</comment>
<evidence type="ECO:0000313" key="6">
    <source>
        <dbReference type="EMBL" id="PWJ23693.1"/>
    </source>
</evidence>
<evidence type="ECO:0000256" key="2">
    <source>
        <dbReference type="ARBA" id="ARBA00022833"/>
    </source>
</evidence>
<dbReference type="AlphaFoldDB" id="A0A2Y9BHX4"/>
<dbReference type="InterPro" id="IPR036291">
    <property type="entry name" value="NAD(P)-bd_dom_sf"/>
</dbReference>
<dbReference type="PANTHER" id="PTHR43401:SF2">
    <property type="entry name" value="L-THREONINE 3-DEHYDROGENASE"/>
    <property type="match status" value="1"/>
</dbReference>
<dbReference type="Gene3D" id="3.40.50.720">
    <property type="entry name" value="NAD(P)-binding Rossmann-like Domain"/>
    <property type="match status" value="1"/>
</dbReference>
<dbReference type="RefSeq" id="WP_109732903.1">
    <property type="nucleotide sequence ID" value="NZ_BAAACK010000005.1"/>
</dbReference>
<dbReference type="EMBL" id="QGDL01000013">
    <property type="protein sequence ID" value="PWJ23693.1"/>
    <property type="molecule type" value="Genomic_DNA"/>
</dbReference>
<dbReference type="InterPro" id="IPR011032">
    <property type="entry name" value="GroES-like_sf"/>
</dbReference>
<accession>A0A2Y9BHX4</accession>
<dbReference type="SMART" id="SM00829">
    <property type="entry name" value="PKS_ER"/>
    <property type="match status" value="1"/>
</dbReference>
<dbReference type="OrthoDB" id="9787435at2"/>
<proteinExistence type="inferred from homology"/>
<evidence type="ECO:0000259" key="5">
    <source>
        <dbReference type="SMART" id="SM00829"/>
    </source>
</evidence>
<dbReference type="Proteomes" id="UP000245845">
    <property type="component" value="Unassembled WGS sequence"/>
</dbReference>
<dbReference type="InterPro" id="IPR013154">
    <property type="entry name" value="ADH-like_N"/>
</dbReference>
<dbReference type="Pfam" id="PF08240">
    <property type="entry name" value="ADH_N"/>
    <property type="match status" value="1"/>
</dbReference>
<comment type="similarity">
    <text evidence="4">Belongs to the zinc-containing alcohol dehydrogenase family.</text>
</comment>
<comment type="cofactor">
    <cofactor evidence="4">
        <name>Zn(2+)</name>
        <dbReference type="ChEBI" id="CHEBI:29105"/>
    </cofactor>
</comment>
<organism evidence="6 7">
    <name type="scientific">Faecalicatena orotica</name>
    <dbReference type="NCBI Taxonomy" id="1544"/>
    <lineage>
        <taxon>Bacteria</taxon>
        <taxon>Bacillati</taxon>
        <taxon>Bacillota</taxon>
        <taxon>Clostridia</taxon>
        <taxon>Lachnospirales</taxon>
        <taxon>Lachnospiraceae</taxon>
        <taxon>Faecalicatena</taxon>
    </lineage>
</organism>
<keyword evidence="7" id="KW-1185">Reference proteome</keyword>
<dbReference type="Pfam" id="PF00107">
    <property type="entry name" value="ADH_zinc_N"/>
    <property type="match status" value="1"/>
</dbReference>